<dbReference type="Proteomes" id="UP000593567">
    <property type="component" value="Unassembled WGS sequence"/>
</dbReference>
<dbReference type="PROSITE" id="PS50904">
    <property type="entry name" value="PRELI_MSF1"/>
    <property type="match status" value="1"/>
</dbReference>
<sequence>MKFFSCVADFAHTWQELASALWQRYPNPFSKHVLTEDVLERHVMTDGKLYSLKLLTKTNPLPRWAIPLYNGPKFVTIVEESIVDPITQTFTTYTRNISLSHFMSCTEKCIYKISESNPENSQIEKSIWLDSNMGYGLKRPILEFSMSRYKSNQVKASLGLEYALTHGLPPTLKERLKLKTDKFTETAKQSTERISKTAILAISKAEEAKNKAKSKAELAKSVKASEG</sequence>
<dbReference type="InterPro" id="IPR006797">
    <property type="entry name" value="PRELI/MSF1_dom"/>
</dbReference>
<organism evidence="2 3">
    <name type="scientific">Bugula neritina</name>
    <name type="common">Brown bryozoan</name>
    <name type="synonym">Sertularia neritina</name>
    <dbReference type="NCBI Taxonomy" id="10212"/>
    <lineage>
        <taxon>Eukaryota</taxon>
        <taxon>Metazoa</taxon>
        <taxon>Spiralia</taxon>
        <taxon>Lophotrochozoa</taxon>
        <taxon>Bryozoa</taxon>
        <taxon>Gymnolaemata</taxon>
        <taxon>Cheilostomatida</taxon>
        <taxon>Flustrina</taxon>
        <taxon>Buguloidea</taxon>
        <taxon>Bugulidae</taxon>
        <taxon>Bugula</taxon>
    </lineage>
</organism>
<gene>
    <name evidence="2" type="ORF">EB796_004307</name>
</gene>
<accession>A0A7J7KGQ8</accession>
<proteinExistence type="predicted"/>
<reference evidence="2" key="1">
    <citation type="submission" date="2020-06" db="EMBL/GenBank/DDBJ databases">
        <title>Draft genome of Bugula neritina, a colonial animal packing powerful symbionts and potential medicines.</title>
        <authorList>
            <person name="Rayko M."/>
        </authorList>
    </citation>
    <scope>NUCLEOTIDE SEQUENCE [LARGE SCALE GENOMIC DNA]</scope>
    <source>
        <strain evidence="2">Kwan_BN1</strain>
    </source>
</reference>
<dbReference type="Pfam" id="PF04707">
    <property type="entry name" value="PRELI"/>
    <property type="match status" value="1"/>
</dbReference>
<evidence type="ECO:0000313" key="3">
    <source>
        <dbReference type="Proteomes" id="UP000593567"/>
    </source>
</evidence>
<dbReference type="PANTHER" id="PTHR11158">
    <property type="entry name" value="MSF1/PX19 RELATED"/>
    <property type="match status" value="1"/>
</dbReference>
<dbReference type="GO" id="GO:0005758">
    <property type="term" value="C:mitochondrial intermembrane space"/>
    <property type="evidence" value="ECO:0007669"/>
    <property type="project" value="InterPro"/>
</dbReference>
<protein>
    <recommendedName>
        <fullName evidence="1">PRELI/MSF1 domain-containing protein</fullName>
    </recommendedName>
</protein>
<keyword evidence="3" id="KW-1185">Reference proteome</keyword>
<evidence type="ECO:0000259" key="1">
    <source>
        <dbReference type="PROSITE" id="PS50904"/>
    </source>
</evidence>
<dbReference type="AlphaFoldDB" id="A0A7J7KGQ8"/>
<dbReference type="InterPro" id="IPR037365">
    <property type="entry name" value="Slowmo/Ups"/>
</dbReference>
<dbReference type="OrthoDB" id="341300at2759"/>
<comment type="caution">
    <text evidence="2">The sequence shown here is derived from an EMBL/GenBank/DDBJ whole genome shotgun (WGS) entry which is preliminary data.</text>
</comment>
<dbReference type="EMBL" id="VXIV02000580">
    <property type="protein sequence ID" value="KAF6037393.1"/>
    <property type="molecule type" value="Genomic_DNA"/>
</dbReference>
<evidence type="ECO:0000313" key="2">
    <source>
        <dbReference type="EMBL" id="KAF6037393.1"/>
    </source>
</evidence>
<name>A0A7J7KGQ8_BUGNE</name>
<feature type="domain" description="PRELI/MSF1" evidence="1">
    <location>
        <begin position="1"/>
        <end position="172"/>
    </location>
</feature>